<evidence type="ECO:0000256" key="2">
    <source>
        <dbReference type="ARBA" id="ARBA00022801"/>
    </source>
</evidence>
<dbReference type="RefSeq" id="WP_343960570.1">
    <property type="nucleotide sequence ID" value="NZ_BAAAKZ010000008.1"/>
</dbReference>
<dbReference type="PANTHER" id="PTHR11067">
    <property type="entry name" value="INOSINE TRIPHOSPHATE PYROPHOSPHATASE/HAM1 PROTEIN"/>
    <property type="match status" value="1"/>
</dbReference>
<protein>
    <submittedName>
        <fullName evidence="3">Non-canonical purine NTP pyrophosphatase</fullName>
    </submittedName>
</protein>
<dbReference type="EMBL" id="JBHTLY010000005">
    <property type="protein sequence ID" value="MFD1202594.1"/>
    <property type="molecule type" value="Genomic_DNA"/>
</dbReference>
<proteinExistence type="inferred from homology"/>
<comment type="caution">
    <text evidence="3">The sequence shown here is derived from an EMBL/GenBank/DDBJ whole genome shotgun (WGS) entry which is preliminary data.</text>
</comment>
<name>A0ABW3TSH1_9MICO</name>
<dbReference type="Gene3D" id="3.90.950.10">
    <property type="match status" value="1"/>
</dbReference>
<comment type="similarity">
    <text evidence="1">Belongs to the HAM1 NTPase family.</text>
</comment>
<dbReference type="SUPFAM" id="SSF52972">
    <property type="entry name" value="ITPase-like"/>
    <property type="match status" value="1"/>
</dbReference>
<gene>
    <name evidence="3" type="ORF">ACFQ3U_11890</name>
</gene>
<dbReference type="Proteomes" id="UP001597181">
    <property type="component" value="Unassembled WGS sequence"/>
</dbReference>
<evidence type="ECO:0000256" key="1">
    <source>
        <dbReference type="ARBA" id="ARBA00008023"/>
    </source>
</evidence>
<dbReference type="InterPro" id="IPR002637">
    <property type="entry name" value="RdgB/HAM1"/>
</dbReference>
<dbReference type="PANTHER" id="PTHR11067:SF9">
    <property type="entry name" value="INOSINE TRIPHOSPHATE PYROPHOSPHATASE"/>
    <property type="match status" value="1"/>
</dbReference>
<organism evidence="3 4">
    <name type="scientific">Leucobacter albus</name>
    <dbReference type="NCBI Taxonomy" id="272210"/>
    <lineage>
        <taxon>Bacteria</taxon>
        <taxon>Bacillati</taxon>
        <taxon>Actinomycetota</taxon>
        <taxon>Actinomycetes</taxon>
        <taxon>Micrococcales</taxon>
        <taxon>Microbacteriaceae</taxon>
        <taxon>Leucobacter</taxon>
    </lineage>
</organism>
<keyword evidence="2" id="KW-0378">Hydrolase</keyword>
<dbReference type="Pfam" id="PF01725">
    <property type="entry name" value="Ham1p_like"/>
    <property type="match status" value="1"/>
</dbReference>
<accession>A0ABW3TSH1</accession>
<dbReference type="InterPro" id="IPR029001">
    <property type="entry name" value="ITPase-like_fam"/>
</dbReference>
<reference evidence="4" key="1">
    <citation type="journal article" date="2019" name="Int. J. Syst. Evol. Microbiol.">
        <title>The Global Catalogue of Microorganisms (GCM) 10K type strain sequencing project: providing services to taxonomists for standard genome sequencing and annotation.</title>
        <authorList>
            <consortium name="The Broad Institute Genomics Platform"/>
            <consortium name="The Broad Institute Genome Sequencing Center for Infectious Disease"/>
            <person name="Wu L."/>
            <person name="Ma J."/>
        </authorList>
    </citation>
    <scope>NUCLEOTIDE SEQUENCE [LARGE SCALE GENOMIC DNA]</scope>
    <source>
        <strain evidence="4">CCUG 50213</strain>
    </source>
</reference>
<keyword evidence="4" id="KW-1185">Reference proteome</keyword>
<evidence type="ECO:0000313" key="3">
    <source>
        <dbReference type="EMBL" id="MFD1202594.1"/>
    </source>
</evidence>
<sequence>MSHPLQYVLATHNAAKIAEYADIVGHYAPGWAAIAPSGAEPAETGTSFAENALIKARAAHAGAGGLCLADDSGICVDVLGGAPGIFSAYWGGRAKDPAVNRRVLLEQLADIPAPHRGAHFASALALIEPDGTEHIAEAKWHGRLAVAPAGDDGFPYDSIFVPLTPVAPPGAKLAGAGLAGGAARGGDARTVAQWDSRTRHLASHRALAFRRLVGVFAKQRSE</sequence>
<dbReference type="CDD" id="cd00515">
    <property type="entry name" value="HAM1"/>
    <property type="match status" value="1"/>
</dbReference>
<evidence type="ECO:0000313" key="4">
    <source>
        <dbReference type="Proteomes" id="UP001597181"/>
    </source>
</evidence>